<dbReference type="EMBL" id="AP027729">
    <property type="protein sequence ID" value="BDZ41157.1"/>
    <property type="molecule type" value="Genomic_DNA"/>
</dbReference>
<keyword evidence="2" id="KW-0808">Transferase</keyword>
<dbReference type="GO" id="GO:0016301">
    <property type="term" value="F:kinase activity"/>
    <property type="evidence" value="ECO:0007669"/>
    <property type="project" value="UniProtKB-KW"/>
</dbReference>
<accession>A0ABM8FZN3</accession>
<dbReference type="RefSeq" id="WP_286218384.1">
    <property type="nucleotide sequence ID" value="NZ_AP027729.1"/>
</dbReference>
<dbReference type="Proteomes" id="UP001321475">
    <property type="component" value="Chromosome"/>
</dbReference>
<dbReference type="PANTHER" id="PTHR10285">
    <property type="entry name" value="URIDINE KINASE"/>
    <property type="match status" value="1"/>
</dbReference>
<sequence>MTSERANPGLAMNPVVLEGAAASPAALAARVARLVDVAAGRRVVVGLAGAPGAGKSTLATAVAKAIEAIRPIEATEAGPDGPAPRVVVLPMDGFHLADEELARLGRGDRKGAPDTFDAEGYVALLRRVRDGRGPVYAPEFRREIEAAVAGAIRVDPDVQVVLTEGNYLLADSDDLTDDLTDDLPDDVADDGPEPGAVPGRWTPVRSLLDETWFVEPPEDLRVRRLVARHVAHGRRESEARAWALGPDERNARLVAATRDRADVVLHPA</sequence>
<feature type="region of interest" description="Disordered" evidence="1">
    <location>
        <begin position="173"/>
        <end position="197"/>
    </location>
</feature>
<feature type="compositionally biased region" description="Acidic residues" evidence="1">
    <location>
        <begin position="173"/>
        <end position="192"/>
    </location>
</feature>
<name>A0ABM8FZN3_9CELL</name>
<organism evidence="2 3">
    <name type="scientific">Paraoerskovia sediminicola</name>
    <dbReference type="NCBI Taxonomy" id="1138587"/>
    <lineage>
        <taxon>Bacteria</taxon>
        <taxon>Bacillati</taxon>
        <taxon>Actinomycetota</taxon>
        <taxon>Actinomycetes</taxon>
        <taxon>Micrococcales</taxon>
        <taxon>Cellulomonadaceae</taxon>
        <taxon>Paraoerskovia</taxon>
    </lineage>
</organism>
<keyword evidence="3" id="KW-1185">Reference proteome</keyword>
<dbReference type="InterPro" id="IPR027417">
    <property type="entry name" value="P-loop_NTPase"/>
</dbReference>
<dbReference type="Gene3D" id="3.40.50.300">
    <property type="entry name" value="P-loop containing nucleotide triphosphate hydrolases"/>
    <property type="match status" value="1"/>
</dbReference>
<dbReference type="SUPFAM" id="SSF52540">
    <property type="entry name" value="P-loop containing nucleoside triphosphate hydrolases"/>
    <property type="match status" value="1"/>
</dbReference>
<reference evidence="3" key="1">
    <citation type="journal article" date="2019" name="Int. J. Syst. Evol. Microbiol.">
        <title>The Global Catalogue of Microorganisms (GCM) 10K type strain sequencing project: providing services to taxonomists for standard genome sequencing and annotation.</title>
        <authorList>
            <consortium name="The Broad Institute Genomics Platform"/>
            <consortium name="The Broad Institute Genome Sequencing Center for Infectious Disease"/>
            <person name="Wu L."/>
            <person name="Ma J."/>
        </authorList>
    </citation>
    <scope>NUCLEOTIDE SEQUENCE [LARGE SCALE GENOMIC DNA]</scope>
    <source>
        <strain evidence="3">NBRC 108565</strain>
    </source>
</reference>
<evidence type="ECO:0000256" key="1">
    <source>
        <dbReference type="SAM" id="MobiDB-lite"/>
    </source>
</evidence>
<keyword evidence="2" id="KW-0418">Kinase</keyword>
<proteinExistence type="predicted"/>
<evidence type="ECO:0000313" key="3">
    <source>
        <dbReference type="Proteomes" id="UP001321475"/>
    </source>
</evidence>
<protein>
    <submittedName>
        <fullName evidence="2">Nucleoside/nucleotide kinase family protein</fullName>
    </submittedName>
</protein>
<gene>
    <name evidence="2" type="ORF">GCM10025865_04560</name>
</gene>
<evidence type="ECO:0000313" key="2">
    <source>
        <dbReference type="EMBL" id="BDZ41157.1"/>
    </source>
</evidence>